<proteinExistence type="predicted"/>
<accession>A0A3S8Z5Y5</accession>
<evidence type="ECO:0000313" key="1">
    <source>
        <dbReference type="EMBL" id="AZN28885.1"/>
    </source>
</evidence>
<dbReference type="OrthoDB" id="3480096at2"/>
<organism evidence="1 2">
    <name type="scientific">Flaviflexus salsibiostraticola</name>
    <dbReference type="NCBI Taxonomy" id="1282737"/>
    <lineage>
        <taxon>Bacteria</taxon>
        <taxon>Bacillati</taxon>
        <taxon>Actinomycetota</taxon>
        <taxon>Actinomycetes</taxon>
        <taxon>Actinomycetales</taxon>
        <taxon>Actinomycetaceae</taxon>
        <taxon>Flaviflexus</taxon>
    </lineage>
</organism>
<protein>
    <submittedName>
        <fullName evidence="1">DivIVA domain-containing protein</fullName>
    </submittedName>
</protein>
<reference evidence="1 2" key="1">
    <citation type="submission" date="2018-12" db="EMBL/GenBank/DDBJ databases">
        <title>Complete genome sequence of Flaviflexus salsibiostraticola KCTC 33148.</title>
        <authorList>
            <person name="Bae J.-W."/>
        </authorList>
    </citation>
    <scope>NUCLEOTIDE SEQUENCE [LARGE SCALE GENOMIC DNA]</scope>
    <source>
        <strain evidence="1 2">KCTC 33148</strain>
    </source>
</reference>
<name>A0A3S8Z5Y5_9ACTO</name>
<dbReference type="NCBIfam" id="TIGR03544">
    <property type="entry name" value="DivI1A_domain"/>
    <property type="match status" value="2"/>
</dbReference>
<dbReference type="KEGG" id="fsl:EJO69_00160"/>
<dbReference type="NCBIfam" id="TIGR03543">
    <property type="entry name" value="divI1A_rptt_fam"/>
    <property type="match status" value="1"/>
</dbReference>
<dbReference type="InterPro" id="IPR019932">
    <property type="entry name" value="CHP03543"/>
</dbReference>
<dbReference type="AlphaFoldDB" id="A0A3S8Z5Y5"/>
<gene>
    <name evidence="1" type="ORF">EJO69_00160</name>
</gene>
<dbReference type="InterPro" id="IPR019933">
    <property type="entry name" value="DivIVA_domain"/>
</dbReference>
<keyword evidence="2" id="KW-1185">Reference proteome</keyword>
<evidence type="ECO:0000313" key="2">
    <source>
        <dbReference type="Proteomes" id="UP000270021"/>
    </source>
</evidence>
<dbReference type="EMBL" id="CP034438">
    <property type="protein sequence ID" value="AZN28885.1"/>
    <property type="molecule type" value="Genomic_DNA"/>
</dbReference>
<dbReference type="Proteomes" id="UP000270021">
    <property type="component" value="Chromosome"/>
</dbReference>
<sequence length="198" mass="22376">MRAARGGARRSEGSGVVAAFTRSGSLQRGYRTEDVDDYFANAKVLYQEEDLPQELEAERIRTVAFPLVRGGYRVVEVDQALERLERACWQRERASVVSREGTDAWLERAYTSAATLYLRLGRPRGERFRPPARGRGYSRTEVDDLLDRLARYFDGSAELISDEIVAASFTLKSRSRSYDPAVVDVYLDRAISVLQAVE</sequence>